<keyword evidence="2" id="KW-1185">Reference proteome</keyword>
<feature type="region of interest" description="Disordered" evidence="1">
    <location>
        <begin position="1"/>
        <end position="32"/>
    </location>
</feature>
<keyword evidence="3" id="KW-0675">Receptor</keyword>
<organism evidence="2 3">
    <name type="scientific">Ceratotherium simum simum</name>
    <name type="common">Southern white rhinoceros</name>
    <dbReference type="NCBI Taxonomy" id="73337"/>
    <lineage>
        <taxon>Eukaryota</taxon>
        <taxon>Metazoa</taxon>
        <taxon>Chordata</taxon>
        <taxon>Craniata</taxon>
        <taxon>Vertebrata</taxon>
        <taxon>Euteleostomi</taxon>
        <taxon>Mammalia</taxon>
        <taxon>Eutheria</taxon>
        <taxon>Laurasiatheria</taxon>
        <taxon>Perissodactyla</taxon>
        <taxon>Rhinocerotidae</taxon>
        <taxon>Ceratotherium</taxon>
    </lineage>
</organism>
<reference evidence="3" key="1">
    <citation type="submission" date="2025-08" db="UniProtKB">
        <authorList>
            <consortium name="RefSeq"/>
        </authorList>
    </citation>
    <scope>IDENTIFICATION</scope>
</reference>
<evidence type="ECO:0000313" key="2">
    <source>
        <dbReference type="Proteomes" id="UP000694910"/>
    </source>
</evidence>
<sequence length="124" mass="13875">MGSRGPPNPLAPPGESWGGRAPPRPNPPAGTEECEHAVIDFLAFQDISFKKLLRLQQALTGSGGQSPLTLREGRVALQLKLRQQLTELRKARAEPLLTRLLRALREARLPGLERNIRERFLRVR</sequence>
<gene>
    <name evidence="3" type="primary">LOC106801785</name>
</gene>
<dbReference type="RefSeq" id="XP_014643025.1">
    <property type="nucleotide sequence ID" value="XM_014787539.1"/>
</dbReference>
<dbReference type="Proteomes" id="UP000694910">
    <property type="component" value="Unplaced"/>
</dbReference>
<name>A0ABM1CTZ4_CERSS</name>
<evidence type="ECO:0000256" key="1">
    <source>
        <dbReference type="SAM" id="MobiDB-lite"/>
    </source>
</evidence>
<feature type="compositionally biased region" description="Pro residues" evidence="1">
    <location>
        <begin position="1"/>
        <end position="12"/>
    </location>
</feature>
<proteinExistence type="predicted"/>
<evidence type="ECO:0000313" key="3">
    <source>
        <dbReference type="RefSeq" id="XP_014643025.1"/>
    </source>
</evidence>
<dbReference type="GeneID" id="106801785"/>
<protein>
    <submittedName>
        <fullName evidence="3">Tumor necrosis factor receptor superfamily member 6B</fullName>
    </submittedName>
</protein>
<accession>A0ABM1CTZ4</accession>